<gene>
    <name evidence="1" type="ORF">DFH05DRAFT_1588223</name>
</gene>
<keyword evidence="2" id="KW-1185">Reference proteome</keyword>
<proteinExistence type="predicted"/>
<organism evidence="1 2">
    <name type="scientific">Lentinula detonsa</name>
    <dbReference type="NCBI Taxonomy" id="2804962"/>
    <lineage>
        <taxon>Eukaryota</taxon>
        <taxon>Fungi</taxon>
        <taxon>Dikarya</taxon>
        <taxon>Basidiomycota</taxon>
        <taxon>Agaricomycotina</taxon>
        <taxon>Agaricomycetes</taxon>
        <taxon>Agaricomycetidae</taxon>
        <taxon>Agaricales</taxon>
        <taxon>Marasmiineae</taxon>
        <taxon>Omphalotaceae</taxon>
        <taxon>Lentinula</taxon>
    </lineage>
</organism>
<dbReference type="EMBL" id="JANVFU010000002">
    <property type="protein sequence ID" value="KAJ3748345.1"/>
    <property type="molecule type" value="Genomic_DNA"/>
</dbReference>
<sequence>MRIVNVTVCFGVAKERLAGKPEAEWQQLLDFCIMKAICLQGLLPKILDSNEWRELIAVATKNRLKSTTTDAFEQKHIPHEAAHIHKETISLLRKEYNLTLLTFDGGDTRGPYSVYTVHVTTADRKTYFCAAEYAQLKHSPRRSQTSQGANANAS</sequence>
<protein>
    <submittedName>
        <fullName evidence="1">Uncharacterized protein</fullName>
    </submittedName>
</protein>
<comment type="caution">
    <text evidence="1">The sequence shown here is derived from an EMBL/GenBank/DDBJ whole genome shotgun (WGS) entry which is preliminary data.</text>
</comment>
<reference evidence="1 2" key="1">
    <citation type="journal article" date="2023" name="Proc. Natl. Acad. Sci. U.S.A.">
        <title>A global phylogenomic analysis of the shiitake genus Lentinula.</title>
        <authorList>
            <person name="Sierra-Patev S."/>
            <person name="Min B."/>
            <person name="Naranjo-Ortiz M."/>
            <person name="Looney B."/>
            <person name="Konkel Z."/>
            <person name="Slot J.C."/>
            <person name="Sakamoto Y."/>
            <person name="Steenwyk J.L."/>
            <person name="Rokas A."/>
            <person name="Carro J."/>
            <person name="Camarero S."/>
            <person name="Ferreira P."/>
            <person name="Molpeceres G."/>
            <person name="Ruiz-Duenas F.J."/>
            <person name="Serrano A."/>
            <person name="Henrissat B."/>
            <person name="Drula E."/>
            <person name="Hughes K.W."/>
            <person name="Mata J.L."/>
            <person name="Ishikawa N.K."/>
            <person name="Vargas-Isla R."/>
            <person name="Ushijima S."/>
            <person name="Smith C.A."/>
            <person name="Donoghue J."/>
            <person name="Ahrendt S."/>
            <person name="Andreopoulos W."/>
            <person name="He G."/>
            <person name="LaButti K."/>
            <person name="Lipzen A."/>
            <person name="Ng V."/>
            <person name="Riley R."/>
            <person name="Sandor L."/>
            <person name="Barry K."/>
            <person name="Martinez A.T."/>
            <person name="Xiao Y."/>
            <person name="Gibbons J.G."/>
            <person name="Terashima K."/>
            <person name="Grigoriev I.V."/>
            <person name="Hibbett D."/>
        </authorList>
    </citation>
    <scope>NUCLEOTIDE SEQUENCE [LARGE SCALE GENOMIC DNA]</scope>
    <source>
        <strain evidence="1 2">TFB7810</strain>
    </source>
</reference>
<evidence type="ECO:0000313" key="2">
    <source>
        <dbReference type="Proteomes" id="UP001142393"/>
    </source>
</evidence>
<evidence type="ECO:0000313" key="1">
    <source>
        <dbReference type="EMBL" id="KAJ3748345.1"/>
    </source>
</evidence>
<accession>A0A9W8U0T6</accession>
<name>A0A9W8U0T6_9AGAR</name>
<dbReference type="Proteomes" id="UP001142393">
    <property type="component" value="Unassembled WGS sequence"/>
</dbReference>
<dbReference type="AlphaFoldDB" id="A0A9W8U0T6"/>